<dbReference type="KEGG" id="mfk:E2N92_08060"/>
<evidence type="ECO:0000313" key="2">
    <source>
        <dbReference type="EMBL" id="QYZ79387.1"/>
    </source>
</evidence>
<dbReference type="Proteomes" id="UP000826709">
    <property type="component" value="Chromosome"/>
</dbReference>
<reference evidence="2" key="2">
    <citation type="submission" date="2019-03" db="EMBL/GenBank/DDBJ databases">
        <authorList>
            <person name="Chen S.-C."/>
            <person name="Wu S.-Y."/>
            <person name="Lai M.-C."/>
        </authorList>
    </citation>
    <scope>NUCLEOTIDE SEQUENCE</scope>
    <source>
        <strain evidence="2">ML15</strain>
    </source>
</reference>
<keyword evidence="1" id="KW-0472">Membrane</keyword>
<gene>
    <name evidence="2" type="ORF">E2N92_08060</name>
</gene>
<dbReference type="GO" id="GO:0016020">
    <property type="term" value="C:membrane"/>
    <property type="evidence" value="ECO:0007669"/>
    <property type="project" value="TreeGrafter"/>
</dbReference>
<feature type="transmembrane region" description="Helical" evidence="1">
    <location>
        <begin position="12"/>
        <end position="31"/>
    </location>
</feature>
<protein>
    <submittedName>
        <fullName evidence="2">Acyltransferase</fullName>
    </submittedName>
</protein>
<dbReference type="GO" id="GO:0000271">
    <property type="term" value="P:polysaccharide biosynthetic process"/>
    <property type="evidence" value="ECO:0007669"/>
    <property type="project" value="TreeGrafter"/>
</dbReference>
<feature type="transmembrane region" description="Helical" evidence="1">
    <location>
        <begin position="43"/>
        <end position="66"/>
    </location>
</feature>
<keyword evidence="2" id="KW-0808">Transferase</keyword>
<keyword evidence="1" id="KW-1133">Transmembrane helix</keyword>
<accession>A0A8G1A1D6</accession>
<dbReference type="InterPro" id="IPR050879">
    <property type="entry name" value="Acyltransferase_3"/>
</dbReference>
<proteinExistence type="predicted"/>
<feature type="transmembrane region" description="Helical" evidence="1">
    <location>
        <begin position="146"/>
        <end position="165"/>
    </location>
</feature>
<dbReference type="EMBL" id="CP037968">
    <property type="protein sequence ID" value="QYZ79387.1"/>
    <property type="molecule type" value="Genomic_DNA"/>
</dbReference>
<evidence type="ECO:0000313" key="3">
    <source>
        <dbReference type="Proteomes" id="UP000826709"/>
    </source>
</evidence>
<organism evidence="2 3">
    <name type="scientific">Methanofollis formosanus</name>
    <dbReference type="NCBI Taxonomy" id="299308"/>
    <lineage>
        <taxon>Archaea</taxon>
        <taxon>Methanobacteriati</taxon>
        <taxon>Methanobacteriota</taxon>
        <taxon>Stenosarchaea group</taxon>
        <taxon>Methanomicrobia</taxon>
        <taxon>Methanomicrobiales</taxon>
        <taxon>Methanomicrobiaceae</taxon>
        <taxon>Methanofollis</taxon>
    </lineage>
</organism>
<feature type="transmembrane region" description="Helical" evidence="1">
    <location>
        <begin position="86"/>
        <end position="106"/>
    </location>
</feature>
<evidence type="ECO:0000256" key="1">
    <source>
        <dbReference type="SAM" id="Phobius"/>
    </source>
</evidence>
<dbReference type="PANTHER" id="PTHR23028">
    <property type="entry name" value="ACETYLTRANSFERASE"/>
    <property type="match status" value="1"/>
</dbReference>
<reference evidence="2" key="1">
    <citation type="journal article" date="2005" name="Int. J. Syst. Evol. Microbiol.">
        <title>Methanofollis formosanus sp. nov., isolated from a fish pond.</title>
        <authorList>
            <person name="Wu S.Y."/>
            <person name="Chen S.C."/>
            <person name="Lai M.C."/>
        </authorList>
    </citation>
    <scope>NUCLEOTIDE SEQUENCE</scope>
    <source>
        <strain evidence="2">ML15</strain>
    </source>
</reference>
<keyword evidence="1" id="KW-0812">Transmembrane</keyword>
<dbReference type="RefSeq" id="WP_220680694.1">
    <property type="nucleotide sequence ID" value="NZ_CP037968.1"/>
</dbReference>
<keyword evidence="3" id="KW-1185">Reference proteome</keyword>
<keyword evidence="2" id="KW-0012">Acyltransferase</keyword>
<feature type="transmembrane region" description="Helical" evidence="1">
    <location>
        <begin position="296"/>
        <end position="318"/>
    </location>
</feature>
<feature type="transmembrane region" description="Helical" evidence="1">
    <location>
        <begin position="195"/>
        <end position="211"/>
    </location>
</feature>
<sequence length="345" mass="39191">MTSVRHENNFDFLRLASALVIIVSHAYALQIGYGSMYRYDPMIFIGTTALASLFVISGHLISQSWIYQPDLKRYLWKRILRVFPGLFPAILFTLFIIGPIATIFSLPDYLGALLSPSTLMAMPFFMNGACIGLFDQNPVTFVNASLWTIPVEFSMYLVVAFLGVLGCLRKKWILLSMIAANFLVWILFYQDPSLAKVRFILYFLIGTYLAIHHPDHRYRPVTAGILGFLLVLTIFSPVYEFVALVAVPYIVLCIAHLKIAPLNNFGERGDFSYGVYIYAYPIQQTIVVLLGPSLPLWLYCSLSIALTFPLAYLSWHLIEKKALALKQIDLSPGRFPWPSERLFFK</sequence>
<dbReference type="PANTHER" id="PTHR23028:SF53">
    <property type="entry name" value="ACYL_TRANSF_3 DOMAIN-CONTAINING PROTEIN"/>
    <property type="match status" value="1"/>
</dbReference>
<feature type="transmembrane region" description="Helical" evidence="1">
    <location>
        <begin position="172"/>
        <end position="189"/>
    </location>
</feature>
<dbReference type="OrthoDB" id="107308at2157"/>
<dbReference type="AlphaFoldDB" id="A0A8G1A1D6"/>
<dbReference type="GO" id="GO:0016746">
    <property type="term" value="F:acyltransferase activity"/>
    <property type="evidence" value="ECO:0007669"/>
    <property type="project" value="UniProtKB-KW"/>
</dbReference>
<name>A0A8G1A1D6_9EURY</name>